<dbReference type="Proteomes" id="UP000077266">
    <property type="component" value="Unassembled WGS sequence"/>
</dbReference>
<evidence type="ECO:0000256" key="3">
    <source>
        <dbReference type="ARBA" id="ARBA00022643"/>
    </source>
</evidence>
<gene>
    <name evidence="7" type="ORF">EXIGLDRAFT_600978</name>
</gene>
<dbReference type="InterPro" id="IPR001155">
    <property type="entry name" value="OxRdtase_FMN_N"/>
</dbReference>
<evidence type="ECO:0000256" key="2">
    <source>
        <dbReference type="ARBA" id="ARBA00022630"/>
    </source>
</evidence>
<dbReference type="STRING" id="1314781.A0A165Q404"/>
<sequence length="428" mass="47388">MSTQKQLHINKRVDGVEPYYPAQDPPIGTPFSAVFPQNKCVPALFKPLKLRGVEFKNRIFVSPMCQYSSDDGHATDWHLVHIGQFAIGGAGAIIMEATAVVPEGRISPEDAGLWTDSQIAPLKRIVDFAHAQGAQIGVQLGHAGRKSSTYAPWVAYTPGKPRPAGQTAAADENGWPEQVNGPSAIPWSHRYATPHEMTLKEIKDLEDAFVASIERSVKVGYDFIEIHAAHGYLLHQFYSPLSNTRTDQYGGSLENRARLTLDIVRRAREVWPADKPLFVRISADDWTGEPEKAADGTWASWGIEQSKWLVKQFAELKVDLVDVSSGGNWHDSKFNVTDGYQTHWARAIKEAVPEIVVGTVGMIHSPEQAEGYVAEGYADVVLMAREFLRRPNWPLHAAQKLGAAVHPPVQYERAWTGLMTPHYDAVVS</sequence>
<keyword evidence="3" id="KW-0288">FMN</keyword>
<dbReference type="SUPFAM" id="SSF51395">
    <property type="entry name" value="FMN-linked oxidoreductases"/>
    <property type="match status" value="1"/>
</dbReference>
<dbReference type="InParanoid" id="A0A165Q404"/>
<evidence type="ECO:0000256" key="1">
    <source>
        <dbReference type="ARBA" id="ARBA00001917"/>
    </source>
</evidence>
<dbReference type="GO" id="GO:0050661">
    <property type="term" value="F:NADP binding"/>
    <property type="evidence" value="ECO:0007669"/>
    <property type="project" value="InterPro"/>
</dbReference>
<keyword evidence="4" id="KW-0521">NADP</keyword>
<dbReference type="PANTHER" id="PTHR43303:SF4">
    <property type="entry name" value="NADPH DEHYDROGENASE C23G7.10C-RELATED"/>
    <property type="match status" value="1"/>
</dbReference>
<dbReference type="Gene3D" id="3.20.20.70">
    <property type="entry name" value="Aldolase class I"/>
    <property type="match status" value="1"/>
</dbReference>
<evidence type="ECO:0000256" key="5">
    <source>
        <dbReference type="ARBA" id="ARBA00023002"/>
    </source>
</evidence>
<name>A0A165Q404_EXIGL</name>
<dbReference type="EMBL" id="KV425885">
    <property type="protein sequence ID" value="KZW03045.1"/>
    <property type="molecule type" value="Genomic_DNA"/>
</dbReference>
<keyword evidence="8" id="KW-1185">Reference proteome</keyword>
<keyword evidence="2" id="KW-0285">Flavoprotein</keyword>
<dbReference type="AlphaFoldDB" id="A0A165Q404"/>
<comment type="cofactor">
    <cofactor evidence="1">
        <name>FMN</name>
        <dbReference type="ChEBI" id="CHEBI:58210"/>
    </cofactor>
</comment>
<evidence type="ECO:0000256" key="4">
    <source>
        <dbReference type="ARBA" id="ARBA00022857"/>
    </source>
</evidence>
<evidence type="ECO:0000313" key="8">
    <source>
        <dbReference type="Proteomes" id="UP000077266"/>
    </source>
</evidence>
<keyword evidence="5" id="KW-0560">Oxidoreductase</keyword>
<dbReference type="InterPro" id="IPR013785">
    <property type="entry name" value="Aldolase_TIM"/>
</dbReference>
<dbReference type="OrthoDB" id="72788at2759"/>
<dbReference type="CDD" id="cd02932">
    <property type="entry name" value="OYE_YqiM_FMN"/>
    <property type="match status" value="1"/>
</dbReference>
<dbReference type="InterPro" id="IPR044152">
    <property type="entry name" value="YqjM-like"/>
</dbReference>
<dbReference type="FunCoup" id="A0A165Q404">
    <property type="interactions" value="2"/>
</dbReference>
<accession>A0A165Q404</accession>
<dbReference type="GO" id="GO:0003959">
    <property type="term" value="F:NADPH dehydrogenase activity"/>
    <property type="evidence" value="ECO:0007669"/>
    <property type="project" value="InterPro"/>
</dbReference>
<reference evidence="7 8" key="1">
    <citation type="journal article" date="2016" name="Mol. Biol. Evol.">
        <title>Comparative Genomics of Early-Diverging Mushroom-Forming Fungi Provides Insights into the Origins of Lignocellulose Decay Capabilities.</title>
        <authorList>
            <person name="Nagy L.G."/>
            <person name="Riley R."/>
            <person name="Tritt A."/>
            <person name="Adam C."/>
            <person name="Daum C."/>
            <person name="Floudas D."/>
            <person name="Sun H."/>
            <person name="Yadav J.S."/>
            <person name="Pangilinan J."/>
            <person name="Larsson K.H."/>
            <person name="Matsuura K."/>
            <person name="Barry K."/>
            <person name="Labutti K."/>
            <person name="Kuo R."/>
            <person name="Ohm R.A."/>
            <person name="Bhattacharya S.S."/>
            <person name="Shirouzu T."/>
            <person name="Yoshinaga Y."/>
            <person name="Martin F.M."/>
            <person name="Grigoriev I.V."/>
            <person name="Hibbett D.S."/>
        </authorList>
    </citation>
    <scope>NUCLEOTIDE SEQUENCE [LARGE SCALE GENOMIC DNA]</scope>
    <source>
        <strain evidence="7 8">HHB12029</strain>
    </source>
</reference>
<proteinExistence type="predicted"/>
<evidence type="ECO:0000259" key="6">
    <source>
        <dbReference type="Pfam" id="PF00724"/>
    </source>
</evidence>
<dbReference type="PANTHER" id="PTHR43303">
    <property type="entry name" value="NADPH DEHYDROGENASE C23G7.10C-RELATED"/>
    <property type="match status" value="1"/>
</dbReference>
<dbReference type="GO" id="GO:0010181">
    <property type="term" value="F:FMN binding"/>
    <property type="evidence" value="ECO:0007669"/>
    <property type="project" value="InterPro"/>
</dbReference>
<protein>
    <submittedName>
        <fullName evidence="7">NADH:flavin oxidoreductase/NADH oxidase</fullName>
    </submittedName>
</protein>
<evidence type="ECO:0000313" key="7">
    <source>
        <dbReference type="EMBL" id="KZW03045.1"/>
    </source>
</evidence>
<feature type="domain" description="NADH:flavin oxidoreductase/NADH oxidase N-terminal" evidence="6">
    <location>
        <begin position="44"/>
        <end position="401"/>
    </location>
</feature>
<dbReference type="Pfam" id="PF00724">
    <property type="entry name" value="Oxidored_FMN"/>
    <property type="match status" value="1"/>
</dbReference>
<organism evidence="7 8">
    <name type="scientific">Exidia glandulosa HHB12029</name>
    <dbReference type="NCBI Taxonomy" id="1314781"/>
    <lineage>
        <taxon>Eukaryota</taxon>
        <taxon>Fungi</taxon>
        <taxon>Dikarya</taxon>
        <taxon>Basidiomycota</taxon>
        <taxon>Agaricomycotina</taxon>
        <taxon>Agaricomycetes</taxon>
        <taxon>Auriculariales</taxon>
        <taxon>Exidiaceae</taxon>
        <taxon>Exidia</taxon>
    </lineage>
</organism>